<dbReference type="PROSITE" id="PS00843">
    <property type="entry name" value="DALA_DALA_LIGASE_1"/>
    <property type="match status" value="1"/>
</dbReference>
<evidence type="ECO:0000256" key="14">
    <source>
        <dbReference type="ARBA" id="ARBA00022984"/>
    </source>
</evidence>
<keyword evidence="10 24" id="KW-0547">Nucleotide-binding</keyword>
<protein>
    <recommendedName>
        <fullName evidence="19 22">D-alanine--D-alanine ligase</fullName>
        <ecNumber evidence="6 22">6.3.2.4</ecNumber>
    </recommendedName>
    <alternativeName>
        <fullName evidence="21 22">D-Ala-D-Ala ligase</fullName>
    </alternativeName>
    <alternativeName>
        <fullName evidence="20 22">D-alanylalanine synthetase</fullName>
    </alternativeName>
</protein>
<evidence type="ECO:0000256" key="6">
    <source>
        <dbReference type="ARBA" id="ARBA00012216"/>
    </source>
</evidence>
<dbReference type="Gene3D" id="3.30.470.20">
    <property type="entry name" value="ATP-grasp fold, B domain"/>
    <property type="match status" value="1"/>
</dbReference>
<feature type="binding site" evidence="24">
    <location>
        <begin position="221"/>
        <end position="228"/>
    </location>
    <ligand>
        <name>ATP</name>
        <dbReference type="ChEBI" id="CHEBI:30616"/>
    </ligand>
</feature>
<feature type="active site" evidence="23">
    <location>
        <position position="191"/>
    </location>
</feature>
<dbReference type="InterPro" id="IPR011761">
    <property type="entry name" value="ATP-grasp"/>
</dbReference>
<feature type="active site" evidence="23">
    <location>
        <position position="16"/>
    </location>
</feature>
<keyword evidence="29" id="KW-1185">Reference proteome</keyword>
<dbReference type="Pfam" id="PF07478">
    <property type="entry name" value="Dala_Dala_lig_C"/>
    <property type="match status" value="1"/>
</dbReference>
<dbReference type="HAMAP" id="MF_00047">
    <property type="entry name" value="Dala_Dala_lig"/>
    <property type="match status" value="1"/>
</dbReference>
<dbReference type="InterPro" id="IPR011127">
    <property type="entry name" value="Dala_Dala_lig_N"/>
</dbReference>
<dbReference type="GO" id="GO:0046872">
    <property type="term" value="F:metal ion binding"/>
    <property type="evidence" value="ECO:0007669"/>
    <property type="project" value="UniProtKB-KW"/>
</dbReference>
<comment type="similarity">
    <text evidence="5 22">Belongs to the D-alanine--D-alanine ligase family.</text>
</comment>
<comment type="pathway">
    <text evidence="18">Glycan biosynthesis.</text>
</comment>
<comment type="cofactor">
    <cofactor evidence="1">
        <name>Mn(2+)</name>
        <dbReference type="ChEBI" id="CHEBI:29035"/>
    </cofactor>
</comment>
<dbReference type="PATRIC" id="fig|1149862.3.peg.999"/>
<accession>I9B413</accession>
<dbReference type="PROSITE" id="PS50975">
    <property type="entry name" value="ATP_GRASP"/>
    <property type="match status" value="1"/>
</dbReference>
<dbReference type="Gene3D" id="3.30.1490.20">
    <property type="entry name" value="ATP-grasp fold, A domain"/>
    <property type="match status" value="1"/>
</dbReference>
<organism evidence="28 29">
    <name type="scientific">Pelosinus fermentans B4</name>
    <dbReference type="NCBI Taxonomy" id="1149862"/>
    <lineage>
        <taxon>Bacteria</taxon>
        <taxon>Bacillati</taxon>
        <taxon>Bacillota</taxon>
        <taxon>Negativicutes</taxon>
        <taxon>Selenomonadales</taxon>
        <taxon>Sporomusaceae</taxon>
        <taxon>Pelosinus</taxon>
    </lineage>
</organism>
<dbReference type="RefSeq" id="WP_007931861.1">
    <property type="nucleotide sequence ID" value="NZ_AKVJ01000011.1"/>
</dbReference>
<dbReference type="NCBIfam" id="NF002528">
    <property type="entry name" value="PRK01966.1-4"/>
    <property type="match status" value="1"/>
</dbReference>
<dbReference type="NCBIfam" id="NF002378">
    <property type="entry name" value="PRK01372.1"/>
    <property type="match status" value="1"/>
</dbReference>
<evidence type="ECO:0000256" key="11">
    <source>
        <dbReference type="ARBA" id="ARBA00022840"/>
    </source>
</evidence>
<dbReference type="NCBIfam" id="NF002525">
    <property type="entry name" value="PRK01966.1-1"/>
    <property type="match status" value="1"/>
</dbReference>
<evidence type="ECO:0000256" key="16">
    <source>
        <dbReference type="ARBA" id="ARBA00023316"/>
    </source>
</evidence>
<dbReference type="InterPro" id="IPR005905">
    <property type="entry name" value="D_ala_D_ala"/>
</dbReference>
<keyword evidence="7 22" id="KW-0963">Cytoplasm</keyword>
<evidence type="ECO:0000256" key="7">
    <source>
        <dbReference type="ARBA" id="ARBA00022490"/>
    </source>
</evidence>
<evidence type="ECO:0000256" key="25">
    <source>
        <dbReference type="PIRSR" id="PIRSR039102-3"/>
    </source>
</evidence>
<dbReference type="SUPFAM" id="SSF56059">
    <property type="entry name" value="Glutathione synthetase ATP-binding domain-like"/>
    <property type="match status" value="1"/>
</dbReference>
<dbReference type="Proteomes" id="UP000004324">
    <property type="component" value="Unassembled WGS sequence"/>
</dbReference>
<dbReference type="GO" id="GO:0005829">
    <property type="term" value="C:cytosol"/>
    <property type="evidence" value="ECO:0007669"/>
    <property type="project" value="TreeGrafter"/>
</dbReference>
<name>I9B413_9FIRM</name>
<comment type="function">
    <text evidence="2 22">Cell wall formation.</text>
</comment>
<feature type="binding site" evidence="25">
    <location>
        <position position="302"/>
    </location>
    <ligand>
        <name>Mg(2+)</name>
        <dbReference type="ChEBI" id="CHEBI:18420"/>
        <label>1</label>
    </ligand>
</feature>
<dbReference type="AlphaFoldDB" id="I9B413"/>
<dbReference type="PROSITE" id="PS00844">
    <property type="entry name" value="DALA_DALA_LIGASE_2"/>
    <property type="match status" value="1"/>
</dbReference>
<dbReference type="GO" id="GO:0071555">
    <property type="term" value="P:cell wall organization"/>
    <property type="evidence" value="ECO:0007669"/>
    <property type="project" value="UniProtKB-KW"/>
</dbReference>
<dbReference type="PANTHER" id="PTHR23132:SF25">
    <property type="entry name" value="D-ALANINE--D-ALANINE LIGASE A"/>
    <property type="match status" value="1"/>
</dbReference>
<evidence type="ECO:0000256" key="3">
    <source>
        <dbReference type="ARBA" id="ARBA00004496"/>
    </source>
</evidence>
<dbReference type="OrthoDB" id="9813261at2"/>
<feature type="binding site" evidence="25">
    <location>
        <position position="315"/>
    </location>
    <ligand>
        <name>Mg(2+)</name>
        <dbReference type="ChEBI" id="CHEBI:18420"/>
        <label>2</label>
    </ligand>
</feature>
<dbReference type="NCBIfam" id="TIGR01205">
    <property type="entry name" value="D_ala_D_alaTIGR"/>
    <property type="match status" value="1"/>
</dbReference>
<sequence>MMKINVALLFGGKSTEHEVSLQSAKNIIHAIDKEKYELTLIGIDKRGQWFLCDQEDFLINEDSPKDIMLKHKGVAAAFQMSKESEQLICFAEKTFTKSIDVVFPILHGTYGEDGTVQGLLTLANIPFVGPSSLGSGIGMDKEVAKRLLRDAGIPVAKSLTYQHWEQPGIDFETVVEQLGLPVFVKPASLGSSVGISKVKQQDELFAAIKEAFAFDHKIIIEECIEGQEIECAILGNENPIASAVGAIIPRQEFYSYAAKYIDDQGAAVQIPADIPKEIAALVQELAIKAFQVLCCEGMARVDFFLTKEHNVLINEINTIPGFTKISMYPKLWGISGISYTDLIDRLIQLALERNIKDKRIRKSY</sequence>
<keyword evidence="8 22" id="KW-0436">Ligase</keyword>
<dbReference type="InterPro" id="IPR013815">
    <property type="entry name" value="ATP_grasp_subdomain_1"/>
</dbReference>
<feature type="binding site" evidence="24">
    <location>
        <begin position="314"/>
        <end position="315"/>
    </location>
    <ligand>
        <name>ATP</name>
        <dbReference type="ChEBI" id="CHEBI:30616"/>
    </ligand>
</feature>
<comment type="cofactor">
    <cofactor evidence="25">
        <name>Mg(2+)</name>
        <dbReference type="ChEBI" id="CHEBI:18420"/>
    </cofactor>
    <cofactor evidence="25">
        <name>Mn(2+)</name>
        <dbReference type="ChEBI" id="CHEBI:29035"/>
    </cofactor>
    <text evidence="25">Binds 2 magnesium or manganese ions per subunit.</text>
</comment>
<comment type="caution">
    <text evidence="28">The sequence shown here is derived from an EMBL/GenBank/DDBJ whole genome shotgun (WGS) entry which is preliminary data.</text>
</comment>
<evidence type="ECO:0000256" key="17">
    <source>
        <dbReference type="ARBA" id="ARBA00047614"/>
    </source>
</evidence>
<feature type="binding site" evidence="24">
    <location>
        <begin position="183"/>
        <end position="185"/>
    </location>
    <ligand>
        <name>ATP</name>
        <dbReference type="ChEBI" id="CHEBI:30616"/>
    </ligand>
</feature>
<feature type="binding site" evidence="25">
    <location>
        <position position="315"/>
    </location>
    <ligand>
        <name>Mg(2+)</name>
        <dbReference type="ChEBI" id="CHEBI:18420"/>
        <label>1</label>
    </ligand>
</feature>
<evidence type="ECO:0000313" key="29">
    <source>
        <dbReference type="Proteomes" id="UP000004324"/>
    </source>
</evidence>
<feature type="binding site" evidence="24">
    <location>
        <position position="141"/>
    </location>
    <ligand>
        <name>ATP</name>
        <dbReference type="ChEBI" id="CHEBI:30616"/>
    </ligand>
</feature>
<evidence type="ECO:0000256" key="8">
    <source>
        <dbReference type="ARBA" id="ARBA00022598"/>
    </source>
</evidence>
<dbReference type="EMBL" id="AKVJ01000011">
    <property type="protein sequence ID" value="EIW19847.1"/>
    <property type="molecule type" value="Genomic_DNA"/>
</dbReference>
<keyword evidence="14 22" id="KW-0573">Peptidoglycan synthesis</keyword>
<feature type="binding site" evidence="24">
    <location>
        <begin position="191"/>
        <end position="192"/>
    </location>
    <ligand>
        <name>ATP</name>
        <dbReference type="ChEBI" id="CHEBI:30616"/>
    </ligand>
</feature>
<evidence type="ECO:0000256" key="5">
    <source>
        <dbReference type="ARBA" id="ARBA00010871"/>
    </source>
</evidence>
<evidence type="ECO:0000259" key="27">
    <source>
        <dbReference type="PROSITE" id="PS50975"/>
    </source>
</evidence>
<dbReference type="Gene3D" id="3.40.50.20">
    <property type="match status" value="1"/>
</dbReference>
<gene>
    <name evidence="22" type="primary">ddl</name>
    <name evidence="28" type="ORF">FB4_0098</name>
</gene>
<keyword evidence="15 25" id="KW-0464">Manganese</keyword>
<keyword evidence="9 25" id="KW-0479">Metal-binding</keyword>
<evidence type="ECO:0000256" key="26">
    <source>
        <dbReference type="PROSITE-ProRule" id="PRU00409"/>
    </source>
</evidence>
<dbReference type="PANTHER" id="PTHR23132">
    <property type="entry name" value="D-ALANINE--D-ALANINE LIGASE"/>
    <property type="match status" value="1"/>
</dbReference>
<dbReference type="EC" id="6.3.2.4" evidence="6 22"/>
<comment type="catalytic activity">
    <reaction evidence="17 22">
        <text>2 D-alanine + ATP = D-alanyl-D-alanine + ADP + phosphate + H(+)</text>
        <dbReference type="Rhea" id="RHEA:11224"/>
        <dbReference type="ChEBI" id="CHEBI:15378"/>
        <dbReference type="ChEBI" id="CHEBI:30616"/>
        <dbReference type="ChEBI" id="CHEBI:43474"/>
        <dbReference type="ChEBI" id="CHEBI:57416"/>
        <dbReference type="ChEBI" id="CHEBI:57822"/>
        <dbReference type="ChEBI" id="CHEBI:456216"/>
        <dbReference type="EC" id="6.3.2.4"/>
    </reaction>
</comment>
<evidence type="ECO:0000256" key="24">
    <source>
        <dbReference type="PIRSR" id="PIRSR039102-2"/>
    </source>
</evidence>
<evidence type="ECO:0000256" key="15">
    <source>
        <dbReference type="ARBA" id="ARBA00023211"/>
    </source>
</evidence>
<evidence type="ECO:0000256" key="22">
    <source>
        <dbReference type="HAMAP-Rule" id="MF_00047"/>
    </source>
</evidence>
<dbReference type="PIRSF" id="PIRSF039102">
    <property type="entry name" value="Ddl/VanB"/>
    <property type="match status" value="1"/>
</dbReference>
<dbReference type="SUPFAM" id="SSF52440">
    <property type="entry name" value="PreATP-grasp domain"/>
    <property type="match status" value="1"/>
</dbReference>
<dbReference type="GO" id="GO:0008360">
    <property type="term" value="P:regulation of cell shape"/>
    <property type="evidence" value="ECO:0007669"/>
    <property type="project" value="UniProtKB-KW"/>
</dbReference>
<evidence type="ECO:0000313" key="28">
    <source>
        <dbReference type="EMBL" id="EIW19847.1"/>
    </source>
</evidence>
<feature type="domain" description="ATP-grasp" evidence="27">
    <location>
        <begin position="145"/>
        <end position="348"/>
    </location>
</feature>
<evidence type="ECO:0000256" key="20">
    <source>
        <dbReference type="ARBA" id="ARBA00076288"/>
    </source>
</evidence>
<proteinExistence type="inferred from homology"/>
<evidence type="ECO:0000256" key="21">
    <source>
        <dbReference type="ARBA" id="ARBA00077154"/>
    </source>
</evidence>
<keyword evidence="12 25" id="KW-0460">Magnesium</keyword>
<evidence type="ECO:0000256" key="1">
    <source>
        <dbReference type="ARBA" id="ARBA00001936"/>
    </source>
</evidence>
<feature type="active site" evidence="23">
    <location>
        <position position="326"/>
    </location>
</feature>
<dbReference type="GO" id="GO:0009252">
    <property type="term" value="P:peptidoglycan biosynthetic process"/>
    <property type="evidence" value="ECO:0007669"/>
    <property type="project" value="UniProtKB-UniRule"/>
</dbReference>
<keyword evidence="11 26" id="KW-0067">ATP-binding</keyword>
<dbReference type="FunFam" id="3.30.1490.20:FF:000007">
    <property type="entry name" value="D-alanine--D-alanine ligase"/>
    <property type="match status" value="1"/>
</dbReference>
<evidence type="ECO:0000256" key="18">
    <source>
        <dbReference type="ARBA" id="ARBA00060592"/>
    </source>
</evidence>
<comment type="pathway">
    <text evidence="4 22">Cell wall biogenesis; peptidoglycan biosynthesis.</text>
</comment>
<keyword evidence="16 22" id="KW-0961">Cell wall biogenesis/degradation</keyword>
<dbReference type="GO" id="GO:0008716">
    <property type="term" value="F:D-alanine-D-alanine ligase activity"/>
    <property type="evidence" value="ECO:0007669"/>
    <property type="project" value="UniProtKB-UniRule"/>
</dbReference>
<comment type="subcellular location">
    <subcellularLocation>
        <location evidence="3 22">Cytoplasm</location>
    </subcellularLocation>
</comment>
<dbReference type="Pfam" id="PF01820">
    <property type="entry name" value="Dala_Dala_lig_N"/>
    <property type="match status" value="1"/>
</dbReference>
<dbReference type="InterPro" id="IPR016185">
    <property type="entry name" value="PreATP-grasp_dom_sf"/>
</dbReference>
<evidence type="ECO:0000256" key="19">
    <source>
        <dbReference type="ARBA" id="ARBA00068427"/>
    </source>
</evidence>
<dbReference type="InterPro" id="IPR000291">
    <property type="entry name" value="D-Ala_lig_Van_CS"/>
</dbReference>
<evidence type="ECO:0000256" key="13">
    <source>
        <dbReference type="ARBA" id="ARBA00022960"/>
    </source>
</evidence>
<evidence type="ECO:0000256" key="2">
    <source>
        <dbReference type="ARBA" id="ARBA00003921"/>
    </source>
</evidence>
<dbReference type="InterPro" id="IPR011095">
    <property type="entry name" value="Dala_Dala_lig_C"/>
</dbReference>
<evidence type="ECO:0000256" key="10">
    <source>
        <dbReference type="ARBA" id="ARBA00022741"/>
    </source>
</evidence>
<dbReference type="FunFam" id="3.30.470.20:FF:000008">
    <property type="entry name" value="D-alanine--D-alanine ligase"/>
    <property type="match status" value="1"/>
</dbReference>
<evidence type="ECO:0000256" key="23">
    <source>
        <dbReference type="PIRSR" id="PIRSR039102-1"/>
    </source>
</evidence>
<feature type="binding site" evidence="25">
    <location>
        <position position="317"/>
    </location>
    <ligand>
        <name>Mg(2+)</name>
        <dbReference type="ChEBI" id="CHEBI:18420"/>
        <label>2</label>
    </ligand>
</feature>
<dbReference type="GO" id="GO:0005524">
    <property type="term" value="F:ATP binding"/>
    <property type="evidence" value="ECO:0007669"/>
    <property type="project" value="UniProtKB-UniRule"/>
</dbReference>
<evidence type="ECO:0000256" key="12">
    <source>
        <dbReference type="ARBA" id="ARBA00022842"/>
    </source>
</evidence>
<dbReference type="UniPathway" id="UPA00219"/>
<keyword evidence="13 22" id="KW-0133">Cell shape</keyword>
<reference evidence="28 29" key="1">
    <citation type="journal article" date="2012" name="J. Bacteriol.">
        <title>Draft Genome Sequences for Two Metal-Reducing Pelosinus fermentans Strains Isolated from a Cr(VI)-Contaminated Site and for Type Strain R7.</title>
        <authorList>
            <person name="Brown S.D."/>
            <person name="Podar M."/>
            <person name="Klingeman D.M."/>
            <person name="Johnson C.M."/>
            <person name="Yang Z.K."/>
            <person name="Utturkar S.M."/>
            <person name="Land M.L."/>
            <person name="Mosher J.J."/>
            <person name="Hurt R.A.Jr."/>
            <person name="Phelps T.J."/>
            <person name="Palumbo A.V."/>
            <person name="Arkin A.P."/>
            <person name="Hazen T.C."/>
            <person name="Elias D.A."/>
        </authorList>
    </citation>
    <scope>NUCLEOTIDE SEQUENCE [LARGE SCALE GENOMIC DNA]</scope>
    <source>
        <strain evidence="28 29">B4</strain>
    </source>
</reference>
<evidence type="ECO:0000256" key="4">
    <source>
        <dbReference type="ARBA" id="ARBA00004752"/>
    </source>
</evidence>
<evidence type="ECO:0000256" key="9">
    <source>
        <dbReference type="ARBA" id="ARBA00022723"/>
    </source>
</evidence>